<dbReference type="InterPro" id="IPR050982">
    <property type="entry name" value="Auxin_biosynth/cation_transpt"/>
</dbReference>
<evidence type="ECO:0000256" key="2">
    <source>
        <dbReference type="SAM" id="MobiDB-lite"/>
    </source>
</evidence>
<dbReference type="RefSeq" id="WP_163288306.1">
    <property type="nucleotide sequence ID" value="NZ_JAAGWY010000001.1"/>
</dbReference>
<dbReference type="Pfam" id="PF13738">
    <property type="entry name" value="Pyr_redox_3"/>
    <property type="match status" value="1"/>
</dbReference>
<dbReference type="GO" id="GO:0050660">
    <property type="term" value="F:flavin adenine dinucleotide binding"/>
    <property type="evidence" value="ECO:0007669"/>
    <property type="project" value="TreeGrafter"/>
</dbReference>
<dbReference type="Gene3D" id="3.50.50.60">
    <property type="entry name" value="FAD/NAD(P)-binding domain"/>
    <property type="match status" value="1"/>
</dbReference>
<evidence type="ECO:0000256" key="1">
    <source>
        <dbReference type="ARBA" id="ARBA00023002"/>
    </source>
</evidence>
<keyword evidence="1" id="KW-0560">Oxidoreductase</keyword>
<dbReference type="InterPro" id="IPR036188">
    <property type="entry name" value="FAD/NAD-bd_sf"/>
</dbReference>
<dbReference type="PANTHER" id="PTHR43539:SF78">
    <property type="entry name" value="FLAVIN-CONTAINING MONOOXYGENASE"/>
    <property type="match status" value="1"/>
</dbReference>
<name>A0A6L9XUU0_9MICO</name>
<dbReference type="PRINTS" id="PR00368">
    <property type="entry name" value="FADPNR"/>
</dbReference>
<dbReference type="EMBL" id="JAAGWY010000001">
    <property type="protein sequence ID" value="NEN05153.1"/>
    <property type="molecule type" value="Genomic_DNA"/>
</dbReference>
<dbReference type="AlphaFoldDB" id="A0A6L9XUU0"/>
<evidence type="ECO:0000313" key="3">
    <source>
        <dbReference type="EMBL" id="NEN05153.1"/>
    </source>
</evidence>
<dbReference type="PRINTS" id="PR00469">
    <property type="entry name" value="PNDRDTASEII"/>
</dbReference>
<dbReference type="Proteomes" id="UP000474967">
    <property type="component" value="Unassembled WGS sequence"/>
</dbReference>
<comment type="caution">
    <text evidence="3">The sequence shown here is derived from an EMBL/GenBank/DDBJ whole genome shotgun (WGS) entry which is preliminary data.</text>
</comment>
<keyword evidence="4" id="KW-1185">Reference proteome</keyword>
<reference evidence="3 4" key="1">
    <citation type="journal article" date="2014" name="J. Microbiol.">
        <title>Diaminobutyricibacter tongyongensis gen. nov., sp. nov. and Homoserinibacter gongjuensis gen. nov., sp. nov. belong to the family Microbacteriaceae.</title>
        <authorList>
            <person name="Kim S.J."/>
            <person name="Ahn J.H."/>
            <person name="Weon H.Y."/>
            <person name="Hamada M."/>
            <person name="Suzuki K."/>
            <person name="Kwon S.W."/>
        </authorList>
    </citation>
    <scope>NUCLEOTIDE SEQUENCE [LARGE SCALE GENOMIC DNA]</scope>
    <source>
        <strain evidence="3 4">NBRC 108724</strain>
    </source>
</reference>
<accession>A0A6L9XUU0</accession>
<gene>
    <name evidence="3" type="ORF">G3T36_04645</name>
</gene>
<sequence length="386" mass="41327">MNTETSVDTIVIGGGQAGLSVSYHLRELGVEHVVLDASPRIGDAWRNRWDSLHLFTPARYDGLDGMRFPGDPGAWPSKDAMADYLETYARTFELPVRSGMRVDELTRGPDGAGFIARCGDETFAARTVVVAMSNYQVPRIPAFAAELSPAIRQLDAGEYRSPDQLLPGRVLLVGAGNSAAEIAKELASGHQVMVAGPNTGEVPGSFTSFVSRHVVVHVLNRIVFTHVMSVNTPVGRKARPKVMSTGVPLIRVKSKDLARLGVQRAGRVTGVVDGKPVLDDGTVAEVENIVWCTGFTPGLDWLRMPILDERGEPRHERGVVSDVPGLYFVGLHFLTSMSSAMVHGVGRDAARIASLVRDRAAEPAHDDGPLQPSEGPAVSAGLKASA</sequence>
<dbReference type="SUPFAM" id="SSF51905">
    <property type="entry name" value="FAD/NAD(P)-binding domain"/>
    <property type="match status" value="2"/>
</dbReference>
<protein>
    <submittedName>
        <fullName evidence="3">NAD(P)-binding domain-containing protein</fullName>
    </submittedName>
</protein>
<proteinExistence type="predicted"/>
<organism evidence="3 4">
    <name type="scientific">Leifsonia tongyongensis</name>
    <dbReference type="NCBI Taxonomy" id="1268043"/>
    <lineage>
        <taxon>Bacteria</taxon>
        <taxon>Bacillati</taxon>
        <taxon>Actinomycetota</taxon>
        <taxon>Actinomycetes</taxon>
        <taxon>Micrococcales</taxon>
        <taxon>Microbacteriaceae</taxon>
        <taxon>Leifsonia</taxon>
    </lineage>
</organism>
<dbReference type="PANTHER" id="PTHR43539">
    <property type="entry name" value="FLAVIN-BINDING MONOOXYGENASE-LIKE PROTEIN (AFU_ORTHOLOGUE AFUA_4G09220)"/>
    <property type="match status" value="1"/>
</dbReference>
<evidence type="ECO:0000313" key="4">
    <source>
        <dbReference type="Proteomes" id="UP000474967"/>
    </source>
</evidence>
<dbReference type="GO" id="GO:0004497">
    <property type="term" value="F:monooxygenase activity"/>
    <property type="evidence" value="ECO:0007669"/>
    <property type="project" value="TreeGrafter"/>
</dbReference>
<feature type="region of interest" description="Disordered" evidence="2">
    <location>
        <begin position="360"/>
        <end position="386"/>
    </location>
</feature>